<dbReference type="PANTHER" id="PTHR30502:SF0">
    <property type="entry name" value="PHOSPHOENOLPYRUVATE CARBOXYLASE FAMILY PROTEIN"/>
    <property type="match status" value="1"/>
</dbReference>
<reference evidence="5" key="1">
    <citation type="submission" date="2024-06" db="EMBL/GenBank/DDBJ databases">
        <title>Methylostella associata gen. nov., sp. nov., a novel Ancalomicrobiaceae-affiliated facultatively methylotrophic bacteria that feed on methanotrophs of the genus Methylococcus.</title>
        <authorList>
            <person name="Saltykova V."/>
            <person name="Danilova O.V."/>
            <person name="Oshkin I.Y."/>
            <person name="Belova S.E."/>
            <person name="Pimenov N.V."/>
            <person name="Dedysh S.N."/>
        </authorList>
    </citation>
    <scope>NUCLEOTIDE SEQUENCE</scope>
    <source>
        <strain evidence="5">S20</strain>
    </source>
</reference>
<keyword evidence="3 5" id="KW-0456">Lyase</keyword>
<gene>
    <name evidence="5" type="ORF">ABS361_03855</name>
</gene>
<feature type="domain" description="HpcH/HpaI aldolase/citrate lyase" evidence="4">
    <location>
        <begin position="31"/>
        <end position="251"/>
    </location>
</feature>
<dbReference type="Pfam" id="PF03328">
    <property type="entry name" value="HpcH_HpaI"/>
    <property type="match status" value="1"/>
</dbReference>
<proteinExistence type="inferred from homology"/>
<dbReference type="GO" id="GO:0046872">
    <property type="term" value="F:metal ion binding"/>
    <property type="evidence" value="ECO:0007669"/>
    <property type="project" value="UniProtKB-KW"/>
</dbReference>
<dbReference type="GO" id="GO:0016832">
    <property type="term" value="F:aldehyde-lyase activity"/>
    <property type="evidence" value="ECO:0007669"/>
    <property type="project" value="TreeGrafter"/>
</dbReference>
<dbReference type="AlphaFoldDB" id="A0AAU7XDC1"/>
<sequence length="267" mass="27665">MSYTAAIGAAPAFDAFALATRLRAGGHATIAWVGNPEPLVAEAIARSAFDAVTLDMQHGLADTASVMRGITAVAGAGKPSIVRVPVGDFAMASRALDFGASGVIAPMINTVADARAFADFMKYPPLGRRSWGPTRAMTLAGVDDAQHYLKSANAGTLALAMIETREALDNLEAILDVEGIDGVFIGPSDLSLTLSGGAFVDQHHPIIDEPVRRVVAAASARGKIAAIFGGAPERARAMRDLGFRLVSLGIDPAYTTLGCDTMLKAMG</sequence>
<dbReference type="SUPFAM" id="SSF51621">
    <property type="entry name" value="Phosphoenolpyruvate/pyruvate domain"/>
    <property type="match status" value="1"/>
</dbReference>
<evidence type="ECO:0000256" key="3">
    <source>
        <dbReference type="ARBA" id="ARBA00023239"/>
    </source>
</evidence>
<dbReference type="EMBL" id="CP158568">
    <property type="protein sequence ID" value="XBY45429.1"/>
    <property type="molecule type" value="Genomic_DNA"/>
</dbReference>
<accession>A0AAU7XDC1</accession>
<evidence type="ECO:0000256" key="2">
    <source>
        <dbReference type="ARBA" id="ARBA00022723"/>
    </source>
</evidence>
<comment type="similarity">
    <text evidence="1">Belongs to the HpcH/HpaI aldolase family.</text>
</comment>
<evidence type="ECO:0000259" key="4">
    <source>
        <dbReference type="Pfam" id="PF03328"/>
    </source>
</evidence>
<dbReference type="Gene3D" id="3.20.20.60">
    <property type="entry name" value="Phosphoenolpyruvate-binding domains"/>
    <property type="match status" value="1"/>
</dbReference>
<dbReference type="InterPro" id="IPR050251">
    <property type="entry name" value="HpcH-HpaI_aldolase"/>
</dbReference>
<dbReference type="PANTHER" id="PTHR30502">
    <property type="entry name" value="2-KETO-3-DEOXY-L-RHAMNONATE ALDOLASE"/>
    <property type="match status" value="1"/>
</dbReference>
<keyword evidence="2" id="KW-0479">Metal-binding</keyword>
<dbReference type="KEGG" id="mflg:ABS361_03855"/>
<dbReference type="GO" id="GO:0005737">
    <property type="term" value="C:cytoplasm"/>
    <property type="evidence" value="ECO:0007669"/>
    <property type="project" value="TreeGrafter"/>
</dbReference>
<dbReference type="InterPro" id="IPR015813">
    <property type="entry name" value="Pyrv/PenolPyrv_kinase-like_dom"/>
</dbReference>
<evidence type="ECO:0000313" key="5">
    <source>
        <dbReference type="EMBL" id="XBY45429.1"/>
    </source>
</evidence>
<protein>
    <submittedName>
        <fullName evidence="5">Aldolase/citrate lyase family protein</fullName>
    </submittedName>
</protein>
<dbReference type="InterPro" id="IPR040442">
    <property type="entry name" value="Pyrv_kinase-like_dom_sf"/>
</dbReference>
<name>A0AAU7XDC1_9HYPH</name>
<organism evidence="5">
    <name type="scientific">Methyloraptor flagellatus</name>
    <dbReference type="NCBI Taxonomy" id="3162530"/>
    <lineage>
        <taxon>Bacteria</taxon>
        <taxon>Pseudomonadati</taxon>
        <taxon>Pseudomonadota</taxon>
        <taxon>Alphaproteobacteria</taxon>
        <taxon>Hyphomicrobiales</taxon>
        <taxon>Ancalomicrobiaceae</taxon>
        <taxon>Methyloraptor</taxon>
    </lineage>
</organism>
<dbReference type="RefSeq" id="WP_407050522.1">
    <property type="nucleotide sequence ID" value="NZ_CP158568.1"/>
</dbReference>
<dbReference type="InterPro" id="IPR005000">
    <property type="entry name" value="Aldolase/citrate-lyase_domain"/>
</dbReference>
<evidence type="ECO:0000256" key="1">
    <source>
        <dbReference type="ARBA" id="ARBA00005568"/>
    </source>
</evidence>